<dbReference type="InterPro" id="IPR017871">
    <property type="entry name" value="ABC_transporter-like_CS"/>
</dbReference>
<dbReference type="InterPro" id="IPR050153">
    <property type="entry name" value="Metal_Ion_Import_ABC"/>
</dbReference>
<dbReference type="InterPro" id="IPR003439">
    <property type="entry name" value="ABC_transporter-like_ATP-bd"/>
</dbReference>
<reference evidence="7" key="1">
    <citation type="journal article" date="2019" name="Int. J. Syst. Evol. Microbiol.">
        <title>The Global Catalogue of Microorganisms (GCM) 10K type strain sequencing project: providing services to taxonomists for standard genome sequencing and annotation.</title>
        <authorList>
            <consortium name="The Broad Institute Genomics Platform"/>
            <consortium name="The Broad Institute Genome Sequencing Center for Infectious Disease"/>
            <person name="Wu L."/>
            <person name="Ma J."/>
        </authorList>
    </citation>
    <scope>NUCLEOTIDE SEQUENCE [LARGE SCALE GENOMIC DNA]</scope>
    <source>
        <strain evidence="7">JCM 32304</strain>
    </source>
</reference>
<dbReference type="Gene3D" id="3.40.50.300">
    <property type="entry name" value="P-loop containing nucleotide triphosphate hydrolases"/>
    <property type="match status" value="1"/>
</dbReference>
<evidence type="ECO:0000259" key="5">
    <source>
        <dbReference type="PROSITE" id="PS50893"/>
    </source>
</evidence>
<dbReference type="EMBL" id="BMQV01000063">
    <property type="protein sequence ID" value="GGP68922.1"/>
    <property type="molecule type" value="Genomic_DNA"/>
</dbReference>
<feature type="domain" description="ABC transporter" evidence="5">
    <location>
        <begin position="6"/>
        <end position="236"/>
    </location>
</feature>
<keyword evidence="2" id="KW-0813">Transport</keyword>
<dbReference type="PANTHER" id="PTHR42734:SF17">
    <property type="entry name" value="METAL TRANSPORT SYSTEM ATP-BINDING PROTEIN TM_0124-RELATED"/>
    <property type="match status" value="1"/>
</dbReference>
<evidence type="ECO:0000313" key="7">
    <source>
        <dbReference type="Proteomes" id="UP000654367"/>
    </source>
</evidence>
<dbReference type="SUPFAM" id="SSF52540">
    <property type="entry name" value="P-loop containing nucleoside triphosphate hydrolases"/>
    <property type="match status" value="1"/>
</dbReference>
<dbReference type="CDD" id="cd03235">
    <property type="entry name" value="ABC_Metallic_Cations"/>
    <property type="match status" value="1"/>
</dbReference>
<dbReference type="GO" id="GO:0005524">
    <property type="term" value="F:ATP binding"/>
    <property type="evidence" value="ECO:0007669"/>
    <property type="project" value="UniProtKB-KW"/>
</dbReference>
<keyword evidence="4 6" id="KW-0067">ATP-binding</keyword>
<dbReference type="Pfam" id="PF00005">
    <property type="entry name" value="ABC_tran"/>
    <property type="match status" value="1"/>
</dbReference>
<dbReference type="InterPro" id="IPR027417">
    <property type="entry name" value="P-loop_NTPase"/>
</dbReference>
<evidence type="ECO:0000256" key="2">
    <source>
        <dbReference type="ARBA" id="ARBA00022448"/>
    </source>
</evidence>
<name>A0ABQ2QBE5_9GAMM</name>
<comment type="caution">
    <text evidence="6">The sequence shown here is derived from an EMBL/GenBank/DDBJ whole genome shotgun (WGS) entry which is preliminary data.</text>
</comment>
<dbReference type="InterPro" id="IPR003593">
    <property type="entry name" value="AAA+_ATPase"/>
</dbReference>
<dbReference type="PROSITE" id="PS50893">
    <property type="entry name" value="ABC_TRANSPORTER_2"/>
    <property type="match status" value="1"/>
</dbReference>
<dbReference type="Proteomes" id="UP000654367">
    <property type="component" value="Unassembled WGS sequence"/>
</dbReference>
<organism evidence="6 7">
    <name type="scientific">Shewanella saliphila</name>
    <dbReference type="NCBI Taxonomy" id="2282698"/>
    <lineage>
        <taxon>Bacteria</taxon>
        <taxon>Pseudomonadati</taxon>
        <taxon>Pseudomonadota</taxon>
        <taxon>Gammaproteobacteria</taxon>
        <taxon>Alteromonadales</taxon>
        <taxon>Shewanellaceae</taxon>
        <taxon>Shewanella</taxon>
    </lineage>
</organism>
<dbReference type="PANTHER" id="PTHR42734">
    <property type="entry name" value="METAL TRANSPORT SYSTEM ATP-BINDING PROTEIN TM_0124-RELATED"/>
    <property type="match status" value="1"/>
</dbReference>
<evidence type="ECO:0000256" key="1">
    <source>
        <dbReference type="ARBA" id="ARBA00005417"/>
    </source>
</evidence>
<keyword evidence="3" id="KW-0547">Nucleotide-binding</keyword>
<dbReference type="RefSeq" id="WP_188923142.1">
    <property type="nucleotide sequence ID" value="NZ_BMQV01000063.1"/>
</dbReference>
<comment type="similarity">
    <text evidence="1">Belongs to the ABC transporter superfamily.</text>
</comment>
<gene>
    <name evidence="6" type="ORF">GCM10009409_37290</name>
</gene>
<evidence type="ECO:0000256" key="3">
    <source>
        <dbReference type="ARBA" id="ARBA00022741"/>
    </source>
</evidence>
<dbReference type="SMART" id="SM00382">
    <property type="entry name" value="AAA"/>
    <property type="match status" value="1"/>
</dbReference>
<accession>A0ABQ2QBE5</accession>
<sequence length="263" mass="29350">MDNVVIQFSDVCFAYDQQEVLHNIDLSIPNKSLVGVVGPNGGGKTTLVKLTLGLLKPSRGTVKVFGEAPERRRHSIGYVPQHLSFDPEFPVSALDVVLMGRADRHWFGPYRRRDRIKAVEALERVNLAHLSHRSLAHLSGGERQRALIAQALVSDPELLILDEPTANVDTNVEHQIYELLHELNKHMTIVVVSHNLNVVTRHASHLACVNRSASLVRVDEITEGQLSAFHRGDMTVIQHAQDCHVHDASNVMCEPHHGKETRL</sequence>
<keyword evidence="7" id="KW-1185">Reference proteome</keyword>
<proteinExistence type="inferred from homology"/>
<evidence type="ECO:0000313" key="6">
    <source>
        <dbReference type="EMBL" id="GGP68922.1"/>
    </source>
</evidence>
<protein>
    <submittedName>
        <fullName evidence="6">ABC transporter ATP-binding protein</fullName>
    </submittedName>
</protein>
<evidence type="ECO:0000256" key="4">
    <source>
        <dbReference type="ARBA" id="ARBA00022840"/>
    </source>
</evidence>
<dbReference type="PROSITE" id="PS00211">
    <property type="entry name" value="ABC_TRANSPORTER_1"/>
    <property type="match status" value="1"/>
</dbReference>